<gene>
    <name evidence="3" type="ORF">B1A_15913</name>
</gene>
<accession>T0ZE13</accession>
<dbReference type="InterPro" id="IPR051394">
    <property type="entry name" value="Glutamate_Synthase"/>
</dbReference>
<dbReference type="EMBL" id="AUZX01011684">
    <property type="protein sequence ID" value="EQD42467.1"/>
    <property type="molecule type" value="Genomic_DNA"/>
</dbReference>
<dbReference type="AlphaFoldDB" id="T0ZE13"/>
<dbReference type="Pfam" id="PF01645">
    <property type="entry name" value="Glu_synthase"/>
    <property type="match status" value="1"/>
</dbReference>
<evidence type="ECO:0000259" key="2">
    <source>
        <dbReference type="Pfam" id="PF01645"/>
    </source>
</evidence>
<comment type="caution">
    <text evidence="3">The sequence shown here is derived from an EMBL/GenBank/DDBJ whole genome shotgun (WGS) entry which is preliminary data.</text>
</comment>
<evidence type="ECO:0000256" key="1">
    <source>
        <dbReference type="ARBA" id="ARBA00009716"/>
    </source>
</evidence>
<comment type="similarity">
    <text evidence="1">Belongs to the glutamate synthase family.</text>
</comment>
<dbReference type="GO" id="GO:0006537">
    <property type="term" value="P:glutamate biosynthetic process"/>
    <property type="evidence" value="ECO:0007669"/>
    <property type="project" value="InterPro"/>
</dbReference>
<reference evidence="3" key="1">
    <citation type="submission" date="2013-08" db="EMBL/GenBank/DDBJ databases">
        <authorList>
            <person name="Mendez C."/>
            <person name="Richter M."/>
            <person name="Ferrer M."/>
            <person name="Sanchez J."/>
        </authorList>
    </citation>
    <scope>NUCLEOTIDE SEQUENCE</scope>
</reference>
<protein>
    <submittedName>
        <fullName evidence="3">Glutamate synthase, central-C domain protein</fullName>
    </submittedName>
</protein>
<proteinExistence type="inferred from homology"/>
<organism evidence="3">
    <name type="scientific">mine drainage metagenome</name>
    <dbReference type="NCBI Taxonomy" id="410659"/>
    <lineage>
        <taxon>unclassified sequences</taxon>
        <taxon>metagenomes</taxon>
        <taxon>ecological metagenomes</taxon>
    </lineage>
</organism>
<feature type="non-terminal residue" evidence="3">
    <location>
        <position position="1"/>
    </location>
</feature>
<evidence type="ECO:0000313" key="3">
    <source>
        <dbReference type="EMBL" id="EQD42467.1"/>
    </source>
</evidence>
<sequence>TLASYCGSQVFEAIGIAQEVMDWCFPGTPSRLGGAGFDSLAAEVLQRHRQAFPSPGAVVQLEAGGEHRWRADGEAHAWNPESVAALQHAVRDGVPQRFEDFRRLADADDGPPLALRHLLAPLPGDEIPIDQVEPATQIVRRFVTGAMSLGALSTEAHETLALAMNQIGGKSNTGEGGEDPSRYH</sequence>
<dbReference type="GO" id="GO:0015930">
    <property type="term" value="F:glutamate synthase activity"/>
    <property type="evidence" value="ECO:0007669"/>
    <property type="project" value="InterPro"/>
</dbReference>
<dbReference type="PANTHER" id="PTHR43100:SF1">
    <property type="entry name" value="GLUTAMATE SYNTHASE [NADPH] SMALL CHAIN"/>
    <property type="match status" value="1"/>
</dbReference>
<dbReference type="SUPFAM" id="SSF51395">
    <property type="entry name" value="FMN-linked oxidoreductases"/>
    <property type="match status" value="1"/>
</dbReference>
<feature type="non-terminal residue" evidence="3">
    <location>
        <position position="184"/>
    </location>
</feature>
<feature type="domain" description="Glutamate synthase" evidence="2">
    <location>
        <begin position="79"/>
        <end position="183"/>
    </location>
</feature>
<dbReference type="InterPro" id="IPR002932">
    <property type="entry name" value="Glu_synthdom"/>
</dbReference>
<dbReference type="PANTHER" id="PTHR43100">
    <property type="entry name" value="GLUTAMATE SYNTHASE [NADPH] SMALL CHAIN"/>
    <property type="match status" value="1"/>
</dbReference>
<reference evidence="3" key="2">
    <citation type="journal article" date="2014" name="ISME J.">
        <title>Microbial stratification in low pH oxic and suboxic macroscopic growths along an acid mine drainage.</title>
        <authorList>
            <person name="Mendez-Garcia C."/>
            <person name="Mesa V."/>
            <person name="Sprenger R.R."/>
            <person name="Richter M."/>
            <person name="Diez M.S."/>
            <person name="Solano J."/>
            <person name="Bargiela R."/>
            <person name="Golyshina O.V."/>
            <person name="Manteca A."/>
            <person name="Ramos J.L."/>
            <person name="Gallego J.R."/>
            <person name="Llorente I."/>
            <person name="Martins Dos Santos V.A."/>
            <person name="Jensen O.N."/>
            <person name="Pelaez A.I."/>
            <person name="Sanchez J."/>
            <person name="Ferrer M."/>
        </authorList>
    </citation>
    <scope>NUCLEOTIDE SEQUENCE</scope>
</reference>
<name>T0ZE13_9ZZZZ</name>
<dbReference type="InterPro" id="IPR013785">
    <property type="entry name" value="Aldolase_TIM"/>
</dbReference>
<dbReference type="Gene3D" id="3.20.20.70">
    <property type="entry name" value="Aldolase class I"/>
    <property type="match status" value="2"/>
</dbReference>